<accession>A0A0C9R622</accession>
<feature type="chain" id="PRO_5002202091" evidence="1">
    <location>
        <begin position="19"/>
        <end position="191"/>
    </location>
</feature>
<dbReference type="EMBL" id="GBZX01000310">
    <property type="protein sequence ID" value="JAG92430.1"/>
    <property type="molecule type" value="mRNA"/>
</dbReference>
<dbReference type="AlphaFoldDB" id="A0A0C9R622"/>
<keyword evidence="1" id="KW-0732">Signal</keyword>
<name>A0A0C9R622_AMBAM</name>
<dbReference type="Pfam" id="PF02098">
    <property type="entry name" value="His_binding"/>
    <property type="match status" value="1"/>
</dbReference>
<evidence type="ECO:0000313" key="2">
    <source>
        <dbReference type="EMBL" id="JAG92430.1"/>
    </source>
</evidence>
<dbReference type="Gene3D" id="2.40.128.20">
    <property type="match status" value="1"/>
</dbReference>
<feature type="signal peptide" evidence="1">
    <location>
        <begin position="1"/>
        <end position="18"/>
    </location>
</feature>
<dbReference type="GO" id="GO:0030682">
    <property type="term" value="P:symbiont-mediated perturbation of host defenses"/>
    <property type="evidence" value="ECO:0007669"/>
    <property type="project" value="InterPro"/>
</dbReference>
<reference evidence="2" key="1">
    <citation type="journal article" date="2015" name="PLoS ONE">
        <title>An Insight into the Sialome of the Lone Star Tick, Amblyomma americanum, with a Glimpse on Its Time Dependent Gene Expression.</title>
        <authorList>
            <person name="Karim S."/>
            <person name="Ribeiro J.M."/>
        </authorList>
    </citation>
    <scope>NUCLEOTIDE SEQUENCE</scope>
    <source>
        <tissue evidence="2">Salivary gland</tissue>
    </source>
</reference>
<dbReference type="InterPro" id="IPR012674">
    <property type="entry name" value="Calycin"/>
</dbReference>
<organism evidence="2">
    <name type="scientific">Amblyomma americanum</name>
    <name type="common">Lone star tick</name>
    <dbReference type="NCBI Taxonomy" id="6943"/>
    <lineage>
        <taxon>Eukaryota</taxon>
        <taxon>Metazoa</taxon>
        <taxon>Ecdysozoa</taxon>
        <taxon>Arthropoda</taxon>
        <taxon>Chelicerata</taxon>
        <taxon>Arachnida</taxon>
        <taxon>Acari</taxon>
        <taxon>Parasitiformes</taxon>
        <taxon>Ixodida</taxon>
        <taxon>Ixodoidea</taxon>
        <taxon>Ixodidae</taxon>
        <taxon>Amblyomminae</taxon>
        <taxon>Amblyomma</taxon>
    </lineage>
</organism>
<protein>
    <submittedName>
        <fullName evidence="2">Putative lipocalin-6 1</fullName>
    </submittedName>
</protein>
<dbReference type="InterPro" id="IPR002970">
    <property type="entry name" value="Tick_his-bd"/>
</dbReference>
<evidence type="ECO:0000256" key="1">
    <source>
        <dbReference type="SAM" id="SignalP"/>
    </source>
</evidence>
<dbReference type="SUPFAM" id="SSF50814">
    <property type="entry name" value="Lipocalins"/>
    <property type="match status" value="1"/>
</dbReference>
<dbReference type="GO" id="GO:0043176">
    <property type="term" value="F:amine binding"/>
    <property type="evidence" value="ECO:0007669"/>
    <property type="project" value="InterPro"/>
</dbReference>
<sequence length="191" mass="21496">MAVFGRLLFCACILAAFAEQDGATSDRSTATSTVDGFKLLAQGKTYRLRETSFYFQDNNTRRCFTAYVSEKNDNNHEVTLELGYNSVTEDTWPRHKITFTFEHHSGGYNKMITSSGAAPSKNYIFLTDNPECILIAALDDEHHSPAAAVTEARHEQSEGTLRGNCMLWLEDEKETKPNEECYKKYNGTAHS</sequence>
<proteinExistence type="evidence at transcript level"/>